<evidence type="ECO:0000313" key="4">
    <source>
        <dbReference type="WBParaSite" id="ECPE_0000750101-mRNA-1"/>
    </source>
</evidence>
<evidence type="ECO:0000313" key="3">
    <source>
        <dbReference type="Proteomes" id="UP000272942"/>
    </source>
</evidence>
<accession>A0A183AKK0</accession>
<protein>
    <submittedName>
        <fullName evidence="4">BAT2_N domain-containing protein</fullName>
    </submittedName>
</protein>
<evidence type="ECO:0000256" key="1">
    <source>
        <dbReference type="SAM" id="MobiDB-lite"/>
    </source>
</evidence>
<dbReference type="AlphaFoldDB" id="A0A183AKK0"/>
<name>A0A183AKK0_9TREM</name>
<dbReference type="OrthoDB" id="6261948at2759"/>
<feature type="compositionally biased region" description="Polar residues" evidence="1">
    <location>
        <begin position="64"/>
        <end position="79"/>
    </location>
</feature>
<evidence type="ECO:0000313" key="2">
    <source>
        <dbReference type="EMBL" id="VDP81236.1"/>
    </source>
</evidence>
<reference evidence="4" key="1">
    <citation type="submission" date="2016-06" db="UniProtKB">
        <authorList>
            <consortium name="WormBaseParasite"/>
        </authorList>
    </citation>
    <scope>IDENTIFICATION</scope>
</reference>
<sequence length="283" mass="30515">MHQIQHPCSLLQCWDIAGYRKPVYHDAITARLQEEPEEEEKPQPPPEPEPPKKYIPVYLRPGGASSSLAPKPNVSSATDFPTLDAACTTEPAGKNKTPASPPHEDDDNAGWSQAGASQRPARAQNVLPIAVNTNPSVYVPPALRSGGSFPTAPAPSTRFESRQEFRSSRPRESMTNRPEGLGSGLRSEGVPARETLSTNFDGWSRGATIDSSKTLATGPSGGSPFSTKVPSPSRPSYTPANYSTGTNSGWARNVNVKTFKESGREKPEFELVQTNRFAGLEES</sequence>
<dbReference type="Proteomes" id="UP000272942">
    <property type="component" value="Unassembled WGS sequence"/>
</dbReference>
<dbReference type="EMBL" id="UZAN01044669">
    <property type="protein sequence ID" value="VDP81236.1"/>
    <property type="molecule type" value="Genomic_DNA"/>
</dbReference>
<reference evidence="2 3" key="2">
    <citation type="submission" date="2018-11" db="EMBL/GenBank/DDBJ databases">
        <authorList>
            <consortium name="Pathogen Informatics"/>
        </authorList>
    </citation>
    <scope>NUCLEOTIDE SEQUENCE [LARGE SCALE GENOMIC DNA]</scope>
    <source>
        <strain evidence="2 3">Egypt</strain>
    </source>
</reference>
<gene>
    <name evidence="2" type="ORF">ECPE_LOCUS7485</name>
</gene>
<feature type="region of interest" description="Disordered" evidence="1">
    <location>
        <begin position="30"/>
        <end position="250"/>
    </location>
</feature>
<proteinExistence type="predicted"/>
<feature type="compositionally biased region" description="Basic and acidic residues" evidence="1">
    <location>
        <begin position="159"/>
        <end position="174"/>
    </location>
</feature>
<dbReference type="WBParaSite" id="ECPE_0000750101-mRNA-1">
    <property type="protein sequence ID" value="ECPE_0000750101-mRNA-1"/>
    <property type="gene ID" value="ECPE_0000750101"/>
</dbReference>
<feature type="compositionally biased region" description="Polar residues" evidence="1">
    <location>
        <begin position="209"/>
        <end position="250"/>
    </location>
</feature>
<organism evidence="4">
    <name type="scientific">Echinostoma caproni</name>
    <dbReference type="NCBI Taxonomy" id="27848"/>
    <lineage>
        <taxon>Eukaryota</taxon>
        <taxon>Metazoa</taxon>
        <taxon>Spiralia</taxon>
        <taxon>Lophotrochozoa</taxon>
        <taxon>Platyhelminthes</taxon>
        <taxon>Trematoda</taxon>
        <taxon>Digenea</taxon>
        <taxon>Plagiorchiida</taxon>
        <taxon>Echinostomata</taxon>
        <taxon>Echinostomatoidea</taxon>
        <taxon>Echinostomatidae</taxon>
        <taxon>Echinostoma</taxon>
    </lineage>
</organism>
<keyword evidence="3" id="KW-1185">Reference proteome</keyword>